<name>A0ACC4DLR2_PURLI</name>
<keyword evidence="2" id="KW-1185">Reference proteome</keyword>
<protein>
    <submittedName>
        <fullName evidence="1">Uncharacterized protein</fullName>
    </submittedName>
</protein>
<evidence type="ECO:0000313" key="1">
    <source>
        <dbReference type="EMBL" id="KAL3956489.1"/>
    </source>
</evidence>
<accession>A0ACC4DLR2</accession>
<sequence length="202" mass="21469">MAEARPTSPCSVPRGDVRVPSPAPSQPFENEYQAFGGPVPPPKSPPCLSSPGQALIMSFLMPQRIAKCHQRPRRLNSTPPALVGACPPATDSENPPPAESHFACGTVTRRIETDSRCRATTNCRHAALRCPSGAQPCHSRSARKSILVLPPVAAPFQTVARSVPRPVIIIPRVVKVVPVSATLLECRLRLSRAASAADHTGA</sequence>
<evidence type="ECO:0000313" key="2">
    <source>
        <dbReference type="Proteomes" id="UP001638806"/>
    </source>
</evidence>
<dbReference type="Proteomes" id="UP001638806">
    <property type="component" value="Unassembled WGS sequence"/>
</dbReference>
<reference evidence="1" key="1">
    <citation type="submission" date="2024-12" db="EMBL/GenBank/DDBJ databases">
        <title>Comparative genomics and development of molecular markers within Purpureocillium lilacinum and among Purpureocillium species.</title>
        <authorList>
            <person name="Yeh Z.-Y."/>
            <person name="Ni N.-T."/>
            <person name="Lo P.-H."/>
            <person name="Mushyakhwo K."/>
            <person name="Lin C.-F."/>
            <person name="Nai Y.-S."/>
        </authorList>
    </citation>
    <scope>NUCLEOTIDE SEQUENCE</scope>
    <source>
        <strain evidence="1">NCHU-NPUST-175</strain>
    </source>
</reference>
<proteinExistence type="predicted"/>
<organism evidence="1 2">
    <name type="scientific">Purpureocillium lilacinum</name>
    <name type="common">Paecilomyces lilacinus</name>
    <dbReference type="NCBI Taxonomy" id="33203"/>
    <lineage>
        <taxon>Eukaryota</taxon>
        <taxon>Fungi</taxon>
        <taxon>Dikarya</taxon>
        <taxon>Ascomycota</taxon>
        <taxon>Pezizomycotina</taxon>
        <taxon>Sordariomycetes</taxon>
        <taxon>Hypocreomycetidae</taxon>
        <taxon>Hypocreales</taxon>
        <taxon>Ophiocordycipitaceae</taxon>
        <taxon>Purpureocillium</taxon>
    </lineage>
</organism>
<dbReference type="EMBL" id="JBGNUJ010000008">
    <property type="protein sequence ID" value="KAL3956489.1"/>
    <property type="molecule type" value="Genomic_DNA"/>
</dbReference>
<comment type="caution">
    <text evidence="1">The sequence shown here is derived from an EMBL/GenBank/DDBJ whole genome shotgun (WGS) entry which is preliminary data.</text>
</comment>
<gene>
    <name evidence="1" type="ORF">ACCO45_009335</name>
</gene>